<proteinExistence type="predicted"/>
<accession>A0A7X9QH64</accession>
<comment type="caution">
    <text evidence="1">The sequence shown here is derived from an EMBL/GenBank/DDBJ whole genome shotgun (WGS) entry which is preliminary data.</text>
</comment>
<protein>
    <submittedName>
        <fullName evidence="1">Uncharacterized protein</fullName>
    </submittedName>
</protein>
<gene>
    <name evidence="1" type="ORF">HHO37_07050</name>
</gene>
<dbReference type="AlphaFoldDB" id="A0A7X9QH64"/>
<dbReference type="RefSeq" id="WP_003087705.1">
    <property type="nucleotide sequence ID" value="NZ_CP043405.1"/>
</dbReference>
<sequence>MQKLTAVGISNTKLSPANIIPDAFQERWLRPPQLLSKKGPHTSIAV</sequence>
<evidence type="ECO:0000313" key="2">
    <source>
        <dbReference type="Proteomes" id="UP000532121"/>
    </source>
</evidence>
<dbReference type="Proteomes" id="UP000532121">
    <property type="component" value="Unassembled WGS sequence"/>
</dbReference>
<organism evidence="1 2">
    <name type="scientific">Streptococcus ratti</name>
    <dbReference type="NCBI Taxonomy" id="1341"/>
    <lineage>
        <taxon>Bacteria</taxon>
        <taxon>Bacillati</taxon>
        <taxon>Bacillota</taxon>
        <taxon>Bacilli</taxon>
        <taxon>Lactobacillales</taxon>
        <taxon>Streptococcaceae</taxon>
        <taxon>Streptococcus</taxon>
    </lineage>
</organism>
<name>A0A7X9QH64_STRRT</name>
<evidence type="ECO:0000313" key="1">
    <source>
        <dbReference type="EMBL" id="NMD49419.1"/>
    </source>
</evidence>
<dbReference type="EMBL" id="JABASA010000013">
    <property type="protein sequence ID" value="NMD49419.1"/>
    <property type="molecule type" value="Genomic_DNA"/>
</dbReference>
<reference evidence="1 2" key="1">
    <citation type="submission" date="2020-04" db="EMBL/GenBank/DDBJ databases">
        <title>MicrobeNet Type strains.</title>
        <authorList>
            <person name="Nicholson A.C."/>
        </authorList>
    </citation>
    <scope>NUCLEOTIDE SEQUENCE [LARGE SCALE GENOMIC DNA]</scope>
    <source>
        <strain evidence="1 2">DSM 22768</strain>
    </source>
</reference>